<keyword evidence="3" id="KW-1185">Reference proteome</keyword>
<dbReference type="OrthoDB" id="9793489at2"/>
<dbReference type="Pfam" id="PF00144">
    <property type="entry name" value="Beta-lactamase"/>
    <property type="match status" value="1"/>
</dbReference>
<dbReference type="InterPro" id="IPR001466">
    <property type="entry name" value="Beta-lactam-related"/>
</dbReference>
<accession>A0A521CM18</accession>
<dbReference type="InterPro" id="IPR012338">
    <property type="entry name" value="Beta-lactam/transpept-like"/>
</dbReference>
<dbReference type="AlphaFoldDB" id="A0A521CM18"/>
<evidence type="ECO:0000313" key="3">
    <source>
        <dbReference type="Proteomes" id="UP000317593"/>
    </source>
</evidence>
<proteinExistence type="predicted"/>
<protein>
    <submittedName>
        <fullName evidence="2">Beta-lactamase</fullName>
    </submittedName>
</protein>
<name>A0A521CM18_9BACT</name>
<dbReference type="EMBL" id="FXTH01000006">
    <property type="protein sequence ID" value="SMO60493.1"/>
    <property type="molecule type" value="Genomic_DNA"/>
</dbReference>
<evidence type="ECO:0000313" key="2">
    <source>
        <dbReference type="EMBL" id="SMO60493.1"/>
    </source>
</evidence>
<organism evidence="2 3">
    <name type="scientific">Fodinibius sediminis</name>
    <dbReference type="NCBI Taxonomy" id="1214077"/>
    <lineage>
        <taxon>Bacteria</taxon>
        <taxon>Pseudomonadati</taxon>
        <taxon>Balneolota</taxon>
        <taxon>Balneolia</taxon>
        <taxon>Balneolales</taxon>
        <taxon>Balneolaceae</taxon>
        <taxon>Fodinibius</taxon>
    </lineage>
</organism>
<gene>
    <name evidence="2" type="ORF">SAMN06265218_106198</name>
</gene>
<sequence>MDIALGWFILKRGSTRQWLWHNGGTGGYRSSMVLDTGNRQGVVVLSNISSGHRDAARIDSLSFTLLQHMASETDSP</sequence>
<dbReference type="SUPFAM" id="SSF56601">
    <property type="entry name" value="beta-lactamase/transpeptidase-like"/>
    <property type="match status" value="1"/>
</dbReference>
<feature type="domain" description="Beta-lactamase-related" evidence="1">
    <location>
        <begin position="4"/>
        <end position="57"/>
    </location>
</feature>
<dbReference type="Gene3D" id="3.40.710.10">
    <property type="entry name" value="DD-peptidase/beta-lactamase superfamily"/>
    <property type="match status" value="1"/>
</dbReference>
<reference evidence="2 3" key="1">
    <citation type="submission" date="2017-05" db="EMBL/GenBank/DDBJ databases">
        <authorList>
            <person name="Varghese N."/>
            <person name="Submissions S."/>
        </authorList>
    </citation>
    <scope>NUCLEOTIDE SEQUENCE [LARGE SCALE GENOMIC DNA]</scope>
    <source>
        <strain evidence="2 3">DSM 21194</strain>
    </source>
</reference>
<evidence type="ECO:0000259" key="1">
    <source>
        <dbReference type="Pfam" id="PF00144"/>
    </source>
</evidence>
<dbReference type="Proteomes" id="UP000317593">
    <property type="component" value="Unassembled WGS sequence"/>
</dbReference>